<gene>
    <name evidence="1" type="ORF">JI723_03415</name>
</gene>
<dbReference type="EMBL" id="CP067099">
    <property type="protein sequence ID" value="QQO63050.1"/>
    <property type="molecule type" value="Genomic_DNA"/>
</dbReference>
<dbReference type="RefSeq" id="WP_337979778.1">
    <property type="nucleotide sequence ID" value="NZ_CP067099.1"/>
</dbReference>
<keyword evidence="2" id="KW-1185">Reference proteome</keyword>
<protein>
    <submittedName>
        <fullName evidence="1">Uncharacterized protein</fullName>
    </submittedName>
</protein>
<accession>A0ABX7AGK1</accession>
<name>A0ABX7AGK1_9GAMM</name>
<evidence type="ECO:0000313" key="2">
    <source>
        <dbReference type="Proteomes" id="UP000596157"/>
    </source>
</evidence>
<organism evidence="1 2">
    <name type="scientific">Providencia manganoxydans</name>
    <dbReference type="NCBI Taxonomy" id="2923283"/>
    <lineage>
        <taxon>Bacteria</taxon>
        <taxon>Pseudomonadati</taxon>
        <taxon>Pseudomonadota</taxon>
        <taxon>Gammaproteobacteria</taxon>
        <taxon>Enterobacterales</taxon>
        <taxon>Morganellaceae</taxon>
        <taxon>Providencia</taxon>
    </lineage>
</organism>
<sequence>MFNHIKTNDTLFESIKRKNNNDNISEKSLGKIEEKIRRVKNSVDYEVFKKSMDDLKFQVSEMKSQTVREKINKVISECLLTESQLNQSTLHEIEPEPTFKRIRFYHSIEEAILCKIAFNTISLKSLSKIEAKIQARFNEVMSSKTPEMFEKEMVEAKSILKKYDNEVVCKKIDEIINKYLDRYYVVIKENYSPISRIWSAVRSVSGLQEITPRKLYEFKAAIIDSFKFQSIEFIESHQCELKRKVSKYIDGNIEEKFIEVIEQCANDRRRELKESYQYDTSEPKNLFPKFQEVKPIEQTSIKEIFSHLYKRFIIWINKKLTIN</sequence>
<reference evidence="2" key="1">
    <citation type="submission" date="2021-01" db="EMBL/GenBank/DDBJ databases">
        <title>Providencia vermicola LLDRA6, a soil-borne Mn(II)-oxidizing bacterium, exploits a strategy of superoxide production coupled to hydrogen peroxide consumption to generate Mn oxides, as revealed by transcriptional up-regulation of genes for phenylacetic acid catabolism.</title>
        <authorList>
            <person name="Chen S."/>
            <person name="Ding Z."/>
            <person name="Chen J."/>
            <person name="Luo J."/>
            <person name="Ruan X."/>
            <person name="Li Z."/>
            <person name="Liao F."/>
            <person name="He J."/>
            <person name="Li D."/>
        </authorList>
    </citation>
    <scope>NUCLEOTIDE SEQUENCE [LARGE SCALE GENOMIC DNA]</scope>
    <source>
        <strain evidence="2">LLDRA6</strain>
    </source>
</reference>
<dbReference type="GeneID" id="92277731"/>
<proteinExistence type="predicted"/>
<evidence type="ECO:0000313" key="1">
    <source>
        <dbReference type="EMBL" id="QQO63050.1"/>
    </source>
</evidence>
<dbReference type="Proteomes" id="UP000596157">
    <property type="component" value="Chromosome"/>
</dbReference>